<keyword evidence="3" id="KW-1185">Reference proteome</keyword>
<dbReference type="EMBL" id="CP134494">
    <property type="protein sequence ID" value="WNF22642.1"/>
    <property type="molecule type" value="Genomic_DNA"/>
</dbReference>
<dbReference type="GO" id="GO:0008483">
    <property type="term" value="F:transaminase activity"/>
    <property type="evidence" value="ECO:0007669"/>
    <property type="project" value="UniProtKB-KW"/>
</dbReference>
<dbReference type="Gene3D" id="3.40.640.10">
    <property type="entry name" value="Type I PLP-dependent aspartate aminotransferase-like (Major domain)"/>
    <property type="match status" value="1"/>
</dbReference>
<dbReference type="CDD" id="cd00616">
    <property type="entry name" value="AHBA_syn"/>
    <property type="match status" value="1"/>
</dbReference>
<evidence type="ECO:0000256" key="1">
    <source>
        <dbReference type="RuleBase" id="RU004508"/>
    </source>
</evidence>
<keyword evidence="1" id="KW-0663">Pyridoxal phosphate</keyword>
<protein>
    <submittedName>
        <fullName evidence="2">Aminotransferase class I/II-fold pyridoxal phosphate-dependent enzyme</fullName>
    </submittedName>
</protein>
<comment type="similarity">
    <text evidence="1">Belongs to the DegT/DnrJ/EryC1 family.</text>
</comment>
<reference evidence="2 3" key="1">
    <citation type="submission" date="2023-09" db="EMBL/GenBank/DDBJ databases">
        <title>Microbial mechanism of fulvic acid promoting antimony reduction mineralization in rice fields.</title>
        <authorList>
            <person name="Chen G."/>
            <person name="Lan J."/>
        </authorList>
    </citation>
    <scope>NUCLEOTIDE SEQUENCE [LARGE SCALE GENOMIC DNA]</scope>
    <source>
        <strain evidence="2 3">PS1</strain>
    </source>
</reference>
<sequence length="383" mass="42708">MEKRIFLSPPHMSGKEQLYIHEAFETNWIAPLGPNVDAFEKDIIAYTGSKGALALSSGTAAIHLALRLLGITKGDRVFCSSLTFIASANPVLYEGADLVFIDSEPRTWNMSPVALEKALLAAEEEGKLPKAVIVVNLYGQSADMDPISKLCQKYDVPLIEDAAESLGAKYKGQSSGTFGNYGIFSFNGNKIITTSGGGMLVSDDLEGLGQARFLATQARDNALHYQHSQMGFNYRMSNILAGVGRAQLEALDERVKTRRAIFEYYKAELSHFDGIDFMEEPEGYYSTRWLSVLTIDPQLYNITPHQIVEKLNTKNIETRPVWKPLHMQPLFEGLPFYKENDDFDFSKHVFERGLCLPSGSSLTKTEQDYVIEALSDLLIKHKN</sequence>
<dbReference type="RefSeq" id="WP_311072744.1">
    <property type="nucleotide sequence ID" value="NZ_CP134494.1"/>
</dbReference>
<proteinExistence type="inferred from homology"/>
<dbReference type="Proteomes" id="UP001303324">
    <property type="component" value="Chromosome"/>
</dbReference>
<name>A0ABY9VID7_9BACI</name>
<gene>
    <name evidence="2" type="ORF">RH061_21210</name>
</gene>
<dbReference type="InterPro" id="IPR000653">
    <property type="entry name" value="DegT/StrS_aminotransferase"/>
</dbReference>
<dbReference type="InterPro" id="IPR015422">
    <property type="entry name" value="PyrdxlP-dep_Trfase_small"/>
</dbReference>
<organism evidence="2 3">
    <name type="scientific">Mesobacillus jeotgali</name>
    <dbReference type="NCBI Taxonomy" id="129985"/>
    <lineage>
        <taxon>Bacteria</taxon>
        <taxon>Bacillati</taxon>
        <taxon>Bacillota</taxon>
        <taxon>Bacilli</taxon>
        <taxon>Bacillales</taxon>
        <taxon>Bacillaceae</taxon>
        <taxon>Mesobacillus</taxon>
    </lineage>
</organism>
<dbReference type="PIRSF" id="PIRSF000390">
    <property type="entry name" value="PLP_StrS"/>
    <property type="match status" value="1"/>
</dbReference>
<dbReference type="PANTHER" id="PTHR30244">
    <property type="entry name" value="TRANSAMINASE"/>
    <property type="match status" value="1"/>
</dbReference>
<dbReference type="SUPFAM" id="SSF53383">
    <property type="entry name" value="PLP-dependent transferases"/>
    <property type="match status" value="1"/>
</dbReference>
<dbReference type="InterPro" id="IPR015421">
    <property type="entry name" value="PyrdxlP-dep_Trfase_major"/>
</dbReference>
<evidence type="ECO:0000313" key="2">
    <source>
        <dbReference type="EMBL" id="WNF22642.1"/>
    </source>
</evidence>
<keyword evidence="2" id="KW-0808">Transferase</keyword>
<dbReference type="PANTHER" id="PTHR30244:SF34">
    <property type="entry name" value="DTDP-4-AMINO-4,6-DIDEOXYGALACTOSE TRANSAMINASE"/>
    <property type="match status" value="1"/>
</dbReference>
<evidence type="ECO:0000313" key="3">
    <source>
        <dbReference type="Proteomes" id="UP001303324"/>
    </source>
</evidence>
<dbReference type="Pfam" id="PF01041">
    <property type="entry name" value="DegT_DnrJ_EryC1"/>
    <property type="match status" value="1"/>
</dbReference>
<dbReference type="InterPro" id="IPR015424">
    <property type="entry name" value="PyrdxlP-dep_Trfase"/>
</dbReference>
<accession>A0ABY9VID7</accession>
<dbReference type="Gene3D" id="3.90.1150.10">
    <property type="entry name" value="Aspartate Aminotransferase, domain 1"/>
    <property type="match status" value="1"/>
</dbReference>
<keyword evidence="2" id="KW-0032">Aminotransferase</keyword>